<dbReference type="AlphaFoldDB" id="Q80WR8"/>
<protein>
    <submittedName>
        <fullName evidence="3 4">Ectonucleoside triphosphate diphosphohydrolase 4</fullName>
    </submittedName>
    <submittedName>
        <fullName evidence="2">Entpd4 protein</fullName>
    </submittedName>
</protein>
<sequence length="102" mass="11656">MGRIGISCLFPASWHFSISPVGCPRILNTNLRQIVVISILAAAVSLLYFSVVIIRSKYGWLSKDKKFQRGNSRLDSQQLTIGGENGLWAIMRWLNRHRNIWL</sequence>
<evidence type="ECO:0000313" key="4">
    <source>
        <dbReference type="Ensembl" id="ENSMUSP00000138892.2"/>
    </source>
</evidence>
<keyword evidence="1" id="KW-1133">Transmembrane helix</keyword>
<name>Q80WR8_MOUSE</name>
<evidence type="ECO:0000313" key="5">
    <source>
        <dbReference type="Proteomes" id="UP000000589"/>
    </source>
</evidence>
<dbReference type="Ensembl" id="ENSMUST00000184314.8">
    <property type="protein sequence ID" value="ENSMUSP00000138892.2"/>
    <property type="gene ID" value="ENSMUSG00000095463.9"/>
</dbReference>
<gene>
    <name evidence="2 4" type="primary">Entpd4</name>
    <name evidence="3" type="synonym">Entpd4b</name>
</gene>
<dbReference type="Proteomes" id="UP000000589">
    <property type="component" value="Chromosome 14"/>
</dbReference>
<evidence type="ECO:0000256" key="1">
    <source>
        <dbReference type="SAM" id="Phobius"/>
    </source>
</evidence>
<dbReference type="MGI" id="MGI:1914714">
    <property type="gene designation" value="Entpd4"/>
</dbReference>
<dbReference type="Ensembl" id="ENSMUST00000064846.8">
    <property type="protein sequence ID" value="ENSMUSP00000063726.7"/>
    <property type="gene ID" value="ENSMUSG00000022066.17"/>
</dbReference>
<dbReference type="ExpressionAtlas" id="Q80WR8">
    <property type="expression patterns" value="baseline"/>
</dbReference>
<keyword evidence="1" id="KW-0812">Transmembrane</keyword>
<dbReference type="GeneTree" id="ENSGT01150000286963"/>
<reference evidence="3" key="4">
    <citation type="submission" date="2025-05" db="UniProtKB">
        <authorList>
            <consortium name="Ensembl"/>
        </authorList>
    </citation>
    <scope>IDENTIFICATION</scope>
    <source>
        <strain evidence="3">C57BL/6J</strain>
    </source>
</reference>
<reference evidence="3" key="3">
    <citation type="journal article" date="2011" name="PLoS Biol.">
        <title>Modernizing reference genome assemblies.</title>
        <authorList>
            <person name="Church D.M."/>
            <person name="Schneider V.A."/>
            <person name="Graves T."/>
            <person name="Auger K."/>
            <person name="Cunningham F."/>
            <person name="Bouk N."/>
            <person name="Chen H.C."/>
            <person name="Agarwala R."/>
            <person name="McLaren W.M."/>
            <person name="Ritchie G.R."/>
            <person name="Albracht D."/>
            <person name="Kremitzki M."/>
            <person name="Rock S."/>
            <person name="Kotkiewicz H."/>
            <person name="Kremitzki C."/>
            <person name="Wollam A."/>
            <person name="Trani L."/>
            <person name="Fulton L."/>
            <person name="Fulton R."/>
            <person name="Matthews L."/>
            <person name="Whitehead S."/>
            <person name="Chow W."/>
            <person name="Torrance J."/>
            <person name="Dunn M."/>
            <person name="Harden G."/>
            <person name="Threadgold G."/>
            <person name="Wood J."/>
            <person name="Collins J."/>
            <person name="Heath P."/>
            <person name="Griffiths G."/>
            <person name="Pelan S."/>
            <person name="Grafham D."/>
            <person name="Eichler E.E."/>
            <person name="Weinstock G."/>
            <person name="Mardis E.R."/>
            <person name="Wilson R.K."/>
            <person name="Howe K."/>
            <person name="Flicek P."/>
            <person name="Hubbard T."/>
        </authorList>
    </citation>
    <scope>NUCLEOTIDE SEQUENCE [LARGE SCALE GENOMIC DNA]</scope>
    <source>
        <strain evidence="3">C57BL/6J</strain>
    </source>
</reference>
<dbReference type="EMBL" id="BC052090">
    <property type="protein sequence ID" value="AAH52090.1"/>
    <property type="molecule type" value="mRNA"/>
</dbReference>
<feature type="transmembrane region" description="Helical" evidence="1">
    <location>
        <begin position="34"/>
        <end position="54"/>
    </location>
</feature>
<dbReference type="HOGENOM" id="CLU_179430_0_0_1"/>
<keyword evidence="5" id="KW-1185">Reference proteome</keyword>
<dbReference type="VEuPathDB" id="HostDB:ENSMUSG00000095463"/>
<dbReference type="VEuPathDB" id="HostDB:ENSMUSG00000022066"/>
<evidence type="ECO:0000313" key="2">
    <source>
        <dbReference type="EMBL" id="AAH52090.1"/>
    </source>
</evidence>
<dbReference type="ProteomicsDB" id="337330"/>
<dbReference type="UCSC" id="uc007umj.1">
    <property type="organism name" value="mouse"/>
</dbReference>
<evidence type="ECO:0000313" key="3">
    <source>
        <dbReference type="Ensembl" id="ENSMUSP00000063726.7"/>
    </source>
</evidence>
<accession>Q80WR8</accession>
<organism evidence="2">
    <name type="scientific">Mus musculus</name>
    <name type="common">Mouse</name>
    <dbReference type="NCBI Taxonomy" id="10090"/>
    <lineage>
        <taxon>Eukaryota</taxon>
        <taxon>Metazoa</taxon>
        <taxon>Chordata</taxon>
        <taxon>Craniata</taxon>
        <taxon>Vertebrata</taxon>
        <taxon>Euteleostomi</taxon>
        <taxon>Mammalia</taxon>
        <taxon>Eutheria</taxon>
        <taxon>Euarchontoglires</taxon>
        <taxon>Glires</taxon>
        <taxon>Rodentia</taxon>
        <taxon>Myomorpha</taxon>
        <taxon>Muroidea</taxon>
        <taxon>Muridae</taxon>
        <taxon>Murinae</taxon>
        <taxon>Mus</taxon>
        <taxon>Mus</taxon>
    </lineage>
</organism>
<keyword evidence="1" id="KW-0472">Membrane</keyword>
<dbReference type="MGI" id="MGI:5435040">
    <property type="gene designation" value="Entpd4b"/>
</dbReference>
<reference evidence="2" key="1">
    <citation type="journal article" date="2004" name="Genome Res.">
        <title>The status, quality, and expansion of the NIH full-length cDNA project: the Mammalian Gene Collection (MGC).</title>
        <authorList>
            <consortium name="The MGC Project Team"/>
            <person name="Gerhard D.S."/>
            <person name="Wagner L."/>
            <person name="Feingold E.A."/>
            <person name="Shenmen C.M."/>
            <person name="Grouse L.H."/>
            <person name="Schuler G."/>
            <person name="Klein S.L."/>
            <person name="Old S."/>
            <person name="Rasooly R."/>
            <person name="Good P."/>
            <person name="Guyer M."/>
            <person name="Peck A.M."/>
            <person name="Derge J.G."/>
            <person name="Lipman D."/>
            <person name="Collins F.S."/>
            <person name="Jang W."/>
            <person name="Sherry S."/>
            <person name="Feolo M."/>
            <person name="Misquitta L."/>
            <person name="Lee E."/>
            <person name="Rotmistrovsky K."/>
            <person name="Greenhut S.F."/>
            <person name="Schaefer C.F."/>
            <person name="Buetow K."/>
            <person name="Bonner T.I."/>
            <person name="Haussler D."/>
            <person name="Kent J."/>
            <person name="Kiekhaus M."/>
            <person name="Furey T."/>
            <person name="Brent M."/>
            <person name="Prange C."/>
            <person name="Schreiber K."/>
            <person name="Shapiro N."/>
            <person name="Bhat N.K."/>
            <person name="Hopkins R.F."/>
            <person name="Hsie F."/>
            <person name="Driscoll T."/>
            <person name="Soares M.B."/>
            <person name="Casavant T.L."/>
            <person name="Scheetz T.E."/>
            <person name="Brown-stein M.J."/>
            <person name="Usdin T.B."/>
            <person name="Toshiyuki S."/>
            <person name="Carninci P."/>
            <person name="Piao Y."/>
            <person name="Dudekula D.B."/>
            <person name="Ko M.S."/>
            <person name="Kawakami K."/>
            <person name="Suzuki Y."/>
            <person name="Sugano S."/>
            <person name="Gruber C.E."/>
            <person name="Smith M.R."/>
            <person name="Simmons B."/>
            <person name="Moore T."/>
            <person name="Waterman R."/>
            <person name="Johnson S.L."/>
            <person name="Ruan Y."/>
            <person name="Wei C.L."/>
            <person name="Mathavan S."/>
            <person name="Gunaratne P.H."/>
            <person name="Wu J."/>
            <person name="Garcia A.M."/>
            <person name="Hulyk S.W."/>
            <person name="Fuh E."/>
            <person name="Yuan Y."/>
            <person name="Sneed A."/>
            <person name="Kowis C."/>
            <person name="Hodgson A."/>
            <person name="Muzny D.M."/>
            <person name="McPherson J."/>
            <person name="Gibbs R.A."/>
            <person name="Fahey J."/>
            <person name="Helton E."/>
            <person name="Ketteman M."/>
            <person name="Madan A."/>
            <person name="Rodrigues S."/>
            <person name="Sanchez A."/>
            <person name="Whiting M."/>
            <person name="Madari A."/>
            <person name="Young A.C."/>
            <person name="Wetherby K.D."/>
            <person name="Granite S.J."/>
            <person name="Kwong P.N."/>
            <person name="Brinkley C.P."/>
            <person name="Pearson R.L."/>
            <person name="Bouffard G.G."/>
            <person name="Blakesly R.W."/>
            <person name="Green E.D."/>
            <person name="Dickson M.C."/>
            <person name="Rodriguez A.C."/>
            <person name="Grimwood J."/>
            <person name="Schmutz J."/>
            <person name="Myers R.M."/>
            <person name="Butterfield Y.S."/>
            <person name="Griffith M."/>
            <person name="Griffith O.L."/>
            <person name="Krzywinski M.I."/>
            <person name="Liao N."/>
            <person name="Morin R."/>
            <person name="Morrin R."/>
            <person name="Palmquist D."/>
            <person name="Petrescu A.S."/>
            <person name="Skalska U."/>
            <person name="Smailus D.E."/>
            <person name="Stott J.M."/>
            <person name="Schnerch A."/>
            <person name="Schein J.E."/>
            <person name="Jones S.J."/>
            <person name="Holt R.A."/>
            <person name="Baross A."/>
            <person name="Marra M.A."/>
            <person name="Clifton S."/>
            <person name="Makowski K.A."/>
            <person name="Bosak S."/>
            <person name="Malek J."/>
        </authorList>
    </citation>
    <scope>NUCLEOTIDE SEQUENCE [LARGE SCALE MRNA]</scope>
    <source>
        <strain evidence="2">C57BL/6</strain>
        <tissue evidence="2">Brain</tissue>
    </source>
</reference>
<reference evidence="3 5" key="2">
    <citation type="journal article" date="2009" name="PLoS Biol.">
        <title>Lineage-specific biology revealed by a finished genome assembly of the mouse.</title>
        <authorList>
            <consortium name="Mouse Genome Sequencing Consortium"/>
            <person name="Church D.M."/>
            <person name="Goodstadt L."/>
            <person name="Hillier L.W."/>
            <person name="Zody M.C."/>
            <person name="Goldstein S."/>
            <person name="She X."/>
            <person name="Bult C.J."/>
            <person name="Agarwala R."/>
            <person name="Cherry J.L."/>
            <person name="DiCuccio M."/>
            <person name="Hlavina W."/>
            <person name="Kapustin Y."/>
            <person name="Meric P."/>
            <person name="Maglott D."/>
            <person name="Birtle Z."/>
            <person name="Marques A.C."/>
            <person name="Graves T."/>
            <person name="Zhou S."/>
            <person name="Teague B."/>
            <person name="Potamousis K."/>
            <person name="Churas C."/>
            <person name="Place M."/>
            <person name="Herschleb J."/>
            <person name="Runnheim R."/>
            <person name="Forrest D."/>
            <person name="Amos-Landgraf J."/>
            <person name="Schwartz D.C."/>
            <person name="Cheng Z."/>
            <person name="Lindblad-Toh K."/>
            <person name="Eichler E.E."/>
            <person name="Ponting C.P."/>
        </authorList>
    </citation>
    <scope>NUCLEOTIDE SEQUENCE [LARGE SCALE GENOMIC DNA]</scope>
    <source>
        <strain evidence="3 5">C57BL/6J</strain>
    </source>
</reference>
<proteinExistence type="evidence at transcript level"/>
<dbReference type="Bgee" id="ENSMUSG00000022066">
    <property type="expression patterns" value="Expressed in proximal tubule and 58 other cell types or tissues"/>
</dbReference>